<feature type="coiled-coil region" evidence="1">
    <location>
        <begin position="123"/>
        <end position="157"/>
    </location>
</feature>
<organism evidence="3 4">
    <name type="scientific">Clostridium gelidum</name>
    <dbReference type="NCBI Taxonomy" id="704125"/>
    <lineage>
        <taxon>Bacteria</taxon>
        <taxon>Bacillati</taxon>
        <taxon>Bacillota</taxon>
        <taxon>Clostridia</taxon>
        <taxon>Eubacteriales</taxon>
        <taxon>Clostridiaceae</taxon>
        <taxon>Clostridium</taxon>
    </lineage>
</organism>
<keyword evidence="2" id="KW-0472">Membrane</keyword>
<reference evidence="4" key="1">
    <citation type="submission" date="2021-07" db="EMBL/GenBank/DDBJ databases">
        <title>Complete genome sequencing of a Clostridium isolate.</title>
        <authorList>
            <person name="Ueki A."/>
            <person name="Tonouchi A."/>
        </authorList>
    </citation>
    <scope>NUCLEOTIDE SEQUENCE [LARGE SCALE GENOMIC DNA]</scope>
    <source>
        <strain evidence="4">C5S11</strain>
    </source>
</reference>
<evidence type="ECO:0000256" key="1">
    <source>
        <dbReference type="SAM" id="Coils"/>
    </source>
</evidence>
<sequence length="168" mass="18383">MKELLISQIAPIVATAIVAILVATIKKVGSAAIEVFTKKKEEIEQKIKISGHESELQQAKEAWNIIEEKFRITENATQILGSKADLFNQLLLQKIPGLTQSNLDDLRQAIAGEFNKGKVALTDDSAKQQISLLQENKVNLEAENADLKAKIDKINNALNPGDALITQA</sequence>
<keyword evidence="2" id="KW-1133">Transmembrane helix</keyword>
<dbReference type="EMBL" id="AP024849">
    <property type="protein sequence ID" value="BCZ48411.1"/>
    <property type="molecule type" value="Genomic_DNA"/>
</dbReference>
<dbReference type="RefSeq" id="WP_224034674.1">
    <property type="nucleotide sequence ID" value="NZ_AP024849.1"/>
</dbReference>
<keyword evidence="4" id="KW-1185">Reference proteome</keyword>
<keyword evidence="2" id="KW-0812">Transmembrane</keyword>
<feature type="transmembrane region" description="Helical" evidence="2">
    <location>
        <begin position="6"/>
        <end position="25"/>
    </location>
</feature>
<evidence type="ECO:0000256" key="2">
    <source>
        <dbReference type="SAM" id="Phobius"/>
    </source>
</evidence>
<accession>A0ABM7TAR1</accession>
<evidence type="ECO:0000313" key="4">
    <source>
        <dbReference type="Proteomes" id="UP000824633"/>
    </source>
</evidence>
<dbReference type="Proteomes" id="UP000824633">
    <property type="component" value="Chromosome"/>
</dbReference>
<gene>
    <name evidence="3" type="ORF">psyc5s11_44780</name>
</gene>
<protein>
    <submittedName>
        <fullName evidence="3">Uncharacterized protein</fullName>
    </submittedName>
</protein>
<evidence type="ECO:0000313" key="3">
    <source>
        <dbReference type="EMBL" id="BCZ48411.1"/>
    </source>
</evidence>
<keyword evidence="1" id="KW-0175">Coiled coil</keyword>
<name>A0ABM7TAR1_9CLOT</name>
<proteinExistence type="predicted"/>